<dbReference type="Gene3D" id="3.40.50.1110">
    <property type="entry name" value="SGNH hydrolase"/>
    <property type="match status" value="1"/>
</dbReference>
<evidence type="ECO:0000313" key="1">
    <source>
        <dbReference type="EMBL" id="MBB5760248.1"/>
    </source>
</evidence>
<accession>A0A840ZT62</accession>
<dbReference type="Proteomes" id="UP000583454">
    <property type="component" value="Unassembled WGS sequence"/>
</dbReference>
<dbReference type="InterPro" id="IPR036514">
    <property type="entry name" value="SGNH_hydro_sf"/>
</dbReference>
<organism evidence="1 2">
    <name type="scientific">Methylorubrum rhodinum</name>
    <dbReference type="NCBI Taxonomy" id="29428"/>
    <lineage>
        <taxon>Bacteria</taxon>
        <taxon>Pseudomonadati</taxon>
        <taxon>Pseudomonadota</taxon>
        <taxon>Alphaproteobacteria</taxon>
        <taxon>Hyphomicrobiales</taxon>
        <taxon>Methylobacteriaceae</taxon>
        <taxon>Methylorubrum</taxon>
    </lineage>
</organism>
<comment type="caution">
    <text evidence="1">The sequence shown here is derived from an EMBL/GenBank/DDBJ whole genome shotgun (WGS) entry which is preliminary data.</text>
</comment>
<dbReference type="SUPFAM" id="SSF52266">
    <property type="entry name" value="SGNH hydrolase"/>
    <property type="match status" value="1"/>
</dbReference>
<sequence>MSAKVVTDQAELSQTEARLNELIRGCADEQSVVYLDPGRARADTSSRISTLVLFDHLRPTMVGYAILGDASEETVGRMMAR</sequence>
<dbReference type="AlphaFoldDB" id="A0A840ZT62"/>
<proteinExistence type="predicted"/>
<keyword evidence="2" id="KW-1185">Reference proteome</keyword>
<reference evidence="1 2" key="1">
    <citation type="submission" date="2020-08" db="EMBL/GenBank/DDBJ databases">
        <title>Genomic Encyclopedia of Type Strains, Phase IV (KMG-IV): sequencing the most valuable type-strain genomes for metagenomic binning, comparative biology and taxonomic classification.</title>
        <authorList>
            <person name="Goeker M."/>
        </authorList>
    </citation>
    <scope>NUCLEOTIDE SEQUENCE [LARGE SCALE GENOMIC DNA]</scope>
    <source>
        <strain evidence="1 2">DSM 2163</strain>
    </source>
</reference>
<protein>
    <submittedName>
        <fullName evidence="1">Uncharacterized protein</fullName>
    </submittedName>
</protein>
<evidence type="ECO:0000313" key="2">
    <source>
        <dbReference type="Proteomes" id="UP000583454"/>
    </source>
</evidence>
<name>A0A840ZT62_9HYPH</name>
<dbReference type="GO" id="GO:0016788">
    <property type="term" value="F:hydrolase activity, acting on ester bonds"/>
    <property type="evidence" value="ECO:0007669"/>
    <property type="project" value="UniProtKB-ARBA"/>
</dbReference>
<dbReference type="EMBL" id="JACHOP010000040">
    <property type="protein sequence ID" value="MBB5760248.1"/>
    <property type="molecule type" value="Genomic_DNA"/>
</dbReference>
<gene>
    <name evidence="1" type="ORF">HNR00_004997</name>
</gene>